<sequence length="275" mass="31079">MDRKEIKKLENIFRKISSKELVGAEIQDSPLIYSIIGFLPACDGTDNALLISNLGVMLAQKGFNTCMVDFKIFNPNLHHHFGMDPPKKGQGLLRVLKSDKADMRDDIAATEEEQLYLLSPSPQDLMEEYFEFDFTHIEHVLSTLKGMFDIVLVDIPYNPPLEFCTGAMKHCHIGFFTATERIEASGNMTRLLDFAASIGISTAKFTSVIMMNLHEIGMDYKVFKQMGFQIAAALPFVKAATAYAQDGKLYVKDHPLQNKTFMKEITRLRDLIINQ</sequence>
<evidence type="ECO:0000313" key="1">
    <source>
        <dbReference type="EMBL" id="GGG05777.1"/>
    </source>
</evidence>
<dbReference type="Gene3D" id="3.40.50.300">
    <property type="entry name" value="P-loop containing nucleotide triphosphate hydrolases"/>
    <property type="match status" value="1"/>
</dbReference>
<dbReference type="SUPFAM" id="SSF52540">
    <property type="entry name" value="P-loop containing nucleoside triphosphate hydrolases"/>
    <property type="match status" value="1"/>
</dbReference>
<name>A0A917FT09_9BACL</name>
<organism evidence="1 2">
    <name type="scientific">Paenibacillus albidus</name>
    <dbReference type="NCBI Taxonomy" id="2041023"/>
    <lineage>
        <taxon>Bacteria</taxon>
        <taxon>Bacillati</taxon>
        <taxon>Bacillota</taxon>
        <taxon>Bacilli</taxon>
        <taxon>Bacillales</taxon>
        <taxon>Paenibacillaceae</taxon>
        <taxon>Paenibacillus</taxon>
    </lineage>
</organism>
<gene>
    <name evidence="1" type="ORF">GCM10010912_58040</name>
</gene>
<accession>A0A917FT09</accession>
<dbReference type="AlphaFoldDB" id="A0A917FT09"/>
<dbReference type="Proteomes" id="UP000637643">
    <property type="component" value="Unassembled WGS sequence"/>
</dbReference>
<dbReference type="EMBL" id="BMKR01000039">
    <property type="protein sequence ID" value="GGG05777.1"/>
    <property type="molecule type" value="Genomic_DNA"/>
</dbReference>
<dbReference type="RefSeq" id="WP_189031047.1">
    <property type="nucleotide sequence ID" value="NZ_BMKR01000039.1"/>
</dbReference>
<dbReference type="InterPro" id="IPR027417">
    <property type="entry name" value="P-loop_NTPase"/>
</dbReference>
<keyword evidence="2" id="KW-1185">Reference proteome</keyword>
<reference evidence="1" key="1">
    <citation type="journal article" date="2014" name="Int. J. Syst. Evol. Microbiol.">
        <title>Complete genome sequence of Corynebacterium casei LMG S-19264T (=DSM 44701T), isolated from a smear-ripened cheese.</title>
        <authorList>
            <consortium name="US DOE Joint Genome Institute (JGI-PGF)"/>
            <person name="Walter F."/>
            <person name="Albersmeier A."/>
            <person name="Kalinowski J."/>
            <person name="Ruckert C."/>
        </authorList>
    </citation>
    <scope>NUCLEOTIDE SEQUENCE</scope>
    <source>
        <strain evidence="1">CGMCC 1.16134</strain>
    </source>
</reference>
<reference evidence="1" key="2">
    <citation type="submission" date="2020-09" db="EMBL/GenBank/DDBJ databases">
        <authorList>
            <person name="Sun Q."/>
            <person name="Zhou Y."/>
        </authorList>
    </citation>
    <scope>NUCLEOTIDE SEQUENCE</scope>
    <source>
        <strain evidence="1">CGMCC 1.16134</strain>
    </source>
</reference>
<evidence type="ECO:0000313" key="2">
    <source>
        <dbReference type="Proteomes" id="UP000637643"/>
    </source>
</evidence>
<comment type="caution">
    <text evidence="1">The sequence shown here is derived from an EMBL/GenBank/DDBJ whole genome shotgun (WGS) entry which is preliminary data.</text>
</comment>
<protein>
    <submittedName>
        <fullName evidence="1">Uncharacterized protein</fullName>
    </submittedName>
</protein>
<proteinExistence type="predicted"/>